<feature type="chain" id="PRO_5015563535" description="Putative beta-lactamase-inhibitor-like PepSY-like domain-containing protein" evidence="1">
    <location>
        <begin position="27"/>
        <end position="154"/>
    </location>
</feature>
<dbReference type="Gene3D" id="3.10.450.360">
    <property type="match status" value="1"/>
</dbReference>
<comment type="caution">
    <text evidence="3">The sequence shown here is derived from an EMBL/GenBank/DDBJ whole genome shotgun (WGS) entry which is preliminary data.</text>
</comment>
<dbReference type="Proteomes" id="UP000245962">
    <property type="component" value="Unassembled WGS sequence"/>
</dbReference>
<dbReference type="SUPFAM" id="SSF160574">
    <property type="entry name" value="BT0923-like"/>
    <property type="match status" value="1"/>
</dbReference>
<dbReference type="AlphaFoldDB" id="A0A2U0I0P1"/>
<keyword evidence="1" id="KW-0732">Signal</keyword>
<sequence>MFNSNKEKMKNLKLAALALFASVAMYGQDVTASKVPSNFTDGLLKAYPNATNIEWERNGNDYKVEFDSGRMEHEIWFNKTGDMVRVEKDITRAELPTIVSEIIKRDYPDFKIDDVQSVFKDGVTTYVVEIEKGWSKDITITFTQTGKVMSIMKD</sequence>
<evidence type="ECO:0000256" key="1">
    <source>
        <dbReference type="SAM" id="SignalP"/>
    </source>
</evidence>
<dbReference type="InterPro" id="IPR021533">
    <property type="entry name" value="PepSY-like"/>
</dbReference>
<protein>
    <recommendedName>
        <fullName evidence="2">Putative beta-lactamase-inhibitor-like PepSY-like domain-containing protein</fullName>
    </recommendedName>
</protein>
<feature type="signal peptide" evidence="1">
    <location>
        <begin position="1"/>
        <end position="26"/>
    </location>
</feature>
<proteinExistence type="predicted"/>
<evidence type="ECO:0000259" key="2">
    <source>
        <dbReference type="Pfam" id="PF11396"/>
    </source>
</evidence>
<gene>
    <name evidence="3" type="ORF">DDV96_09095</name>
</gene>
<evidence type="ECO:0000313" key="3">
    <source>
        <dbReference type="EMBL" id="PVW14667.1"/>
    </source>
</evidence>
<reference evidence="3 4" key="1">
    <citation type="submission" date="2018-04" db="EMBL/GenBank/DDBJ databases">
        <title>Marixanthomonas spongiae HN-E44 sp. nov., isolated from a marine sponge.</title>
        <authorList>
            <person name="Luo L."/>
            <person name="Zhuang L."/>
        </authorList>
    </citation>
    <scope>NUCLEOTIDE SEQUENCE [LARGE SCALE GENOMIC DNA]</scope>
    <source>
        <strain evidence="3 4">HN-E44</strain>
    </source>
</reference>
<accession>A0A2U0I0P1</accession>
<evidence type="ECO:0000313" key="4">
    <source>
        <dbReference type="Proteomes" id="UP000245962"/>
    </source>
</evidence>
<dbReference type="OrthoDB" id="1121502at2"/>
<dbReference type="EMBL" id="QEHR01000005">
    <property type="protein sequence ID" value="PVW14667.1"/>
    <property type="molecule type" value="Genomic_DNA"/>
</dbReference>
<name>A0A2U0I0P1_9FLAO</name>
<organism evidence="3 4">
    <name type="scientific">Marixanthomonas spongiae</name>
    <dbReference type="NCBI Taxonomy" id="2174845"/>
    <lineage>
        <taxon>Bacteria</taxon>
        <taxon>Pseudomonadati</taxon>
        <taxon>Bacteroidota</taxon>
        <taxon>Flavobacteriia</taxon>
        <taxon>Flavobacteriales</taxon>
        <taxon>Flavobacteriaceae</taxon>
        <taxon>Marixanthomonas</taxon>
    </lineage>
</organism>
<dbReference type="Pfam" id="PF11396">
    <property type="entry name" value="PepSY_like"/>
    <property type="match status" value="1"/>
</dbReference>
<keyword evidence="4" id="KW-1185">Reference proteome</keyword>
<feature type="domain" description="Putative beta-lactamase-inhibitor-like PepSY-like" evidence="2">
    <location>
        <begin position="62"/>
        <end position="149"/>
    </location>
</feature>